<reference evidence="3" key="3">
    <citation type="submission" date="2025-09" db="UniProtKB">
        <authorList>
            <consortium name="Ensembl"/>
        </authorList>
    </citation>
    <scope>IDENTIFICATION</scope>
</reference>
<dbReference type="Proteomes" id="UP000694390">
    <property type="component" value="Chromosome 11"/>
</dbReference>
<accession>A0A8C4WHK7</accession>
<protein>
    <recommendedName>
        <fullName evidence="2">Protein kinase domain-containing protein</fullName>
    </recommendedName>
</protein>
<dbReference type="PROSITE" id="PS50011">
    <property type="entry name" value="PROTEIN_KINASE_DOM"/>
    <property type="match status" value="1"/>
</dbReference>
<dbReference type="GO" id="GO:0004672">
    <property type="term" value="F:protein kinase activity"/>
    <property type="evidence" value="ECO:0007669"/>
    <property type="project" value="InterPro"/>
</dbReference>
<dbReference type="AlphaFoldDB" id="A0A8C4WHK7"/>
<dbReference type="InterPro" id="IPR008271">
    <property type="entry name" value="Ser/Thr_kinase_AS"/>
</dbReference>
<sequence>PASQSQGLGSPVPPPRLAHLLQLPVYCRGAFSYVRRVTEKSSGLDYAAKFIPCRAKAKQSACRELQILSQLDHERLVYFHDSFEKKNAVIIVMELYPPGIISVTSHHPPRRFRYSEDDVAGYVLQLLQGLEYLHGRRIVHLDIKPDNVLVTPSNAVKIIDFGSAQSYNPLVLRRLGRRVGTLEFMLTPRSPGRPEPDPLPFSPLQLQRW</sequence>
<dbReference type="GeneTree" id="ENSGT00940000163418"/>
<dbReference type="OrthoDB" id="2570713at2759"/>
<evidence type="ECO:0000313" key="3">
    <source>
        <dbReference type="Ensembl" id="ENSGEVP00005017184.1"/>
    </source>
</evidence>
<dbReference type="Pfam" id="PF00069">
    <property type="entry name" value="Pkinase"/>
    <property type="match status" value="1"/>
</dbReference>
<dbReference type="SUPFAM" id="SSF56112">
    <property type="entry name" value="Protein kinase-like (PK-like)"/>
    <property type="match status" value="1"/>
</dbReference>
<dbReference type="Ensembl" id="ENSGEVT00005018054.1">
    <property type="protein sequence ID" value="ENSGEVP00005017184.1"/>
    <property type="gene ID" value="ENSGEVG00005012163.1"/>
</dbReference>
<reference evidence="3" key="1">
    <citation type="submission" date="2019-06" db="EMBL/GenBank/DDBJ databases">
        <title>G10K-VGP Goodes thornscrub tortoise genome, primary haplotype.</title>
        <authorList>
            <person name="Murphy B."/>
            <person name="Edwards T."/>
            <person name="Rhie A."/>
            <person name="Koren S."/>
            <person name="Phillippy A."/>
            <person name="Fedrigo O."/>
            <person name="Haase B."/>
            <person name="Mountcastle J."/>
            <person name="Lewin H."/>
            <person name="Damas J."/>
            <person name="Howe K."/>
            <person name="Formenti G."/>
            <person name="Myers G."/>
            <person name="Durbin R."/>
            <person name="Jarvis E.D."/>
        </authorList>
    </citation>
    <scope>NUCLEOTIDE SEQUENCE [LARGE SCALE GENOMIC DNA]</scope>
</reference>
<dbReference type="InterPro" id="IPR000719">
    <property type="entry name" value="Prot_kinase_dom"/>
</dbReference>
<dbReference type="GO" id="GO:0005524">
    <property type="term" value="F:ATP binding"/>
    <property type="evidence" value="ECO:0007669"/>
    <property type="project" value="InterPro"/>
</dbReference>
<organism evidence="3 4">
    <name type="scientific">Gopherus evgoodei</name>
    <name type="common">Goodes thornscrub tortoise</name>
    <dbReference type="NCBI Taxonomy" id="1825980"/>
    <lineage>
        <taxon>Eukaryota</taxon>
        <taxon>Metazoa</taxon>
        <taxon>Chordata</taxon>
        <taxon>Craniata</taxon>
        <taxon>Vertebrata</taxon>
        <taxon>Euteleostomi</taxon>
        <taxon>Archelosauria</taxon>
        <taxon>Testudinata</taxon>
        <taxon>Testudines</taxon>
        <taxon>Cryptodira</taxon>
        <taxon>Durocryptodira</taxon>
        <taxon>Testudinoidea</taxon>
        <taxon>Testudinidae</taxon>
        <taxon>Gopherus</taxon>
    </lineage>
</organism>
<dbReference type="Gene3D" id="1.10.510.10">
    <property type="entry name" value="Transferase(Phosphotransferase) domain 1"/>
    <property type="match status" value="1"/>
</dbReference>
<feature type="region of interest" description="Disordered" evidence="1">
    <location>
        <begin position="187"/>
        <end position="209"/>
    </location>
</feature>
<dbReference type="InterPro" id="IPR011009">
    <property type="entry name" value="Kinase-like_dom_sf"/>
</dbReference>
<feature type="domain" description="Protein kinase" evidence="2">
    <location>
        <begin position="20"/>
        <end position="209"/>
    </location>
</feature>
<dbReference type="PROSITE" id="PS00108">
    <property type="entry name" value="PROTEIN_KINASE_ST"/>
    <property type="match status" value="1"/>
</dbReference>
<evidence type="ECO:0000313" key="4">
    <source>
        <dbReference type="Proteomes" id="UP000694390"/>
    </source>
</evidence>
<dbReference type="PANTHER" id="PTHR24347">
    <property type="entry name" value="SERINE/THREONINE-PROTEIN KINASE"/>
    <property type="match status" value="1"/>
</dbReference>
<name>A0A8C4WHK7_9SAUR</name>
<evidence type="ECO:0000259" key="2">
    <source>
        <dbReference type="PROSITE" id="PS50011"/>
    </source>
</evidence>
<proteinExistence type="predicted"/>
<evidence type="ECO:0000256" key="1">
    <source>
        <dbReference type="SAM" id="MobiDB-lite"/>
    </source>
</evidence>
<reference evidence="3" key="2">
    <citation type="submission" date="2025-08" db="UniProtKB">
        <authorList>
            <consortium name="Ensembl"/>
        </authorList>
    </citation>
    <scope>IDENTIFICATION</scope>
</reference>
<keyword evidence="4" id="KW-1185">Reference proteome</keyword>
<feature type="compositionally biased region" description="Pro residues" evidence="1">
    <location>
        <begin position="191"/>
        <end position="201"/>
    </location>
</feature>
<dbReference type="Gene3D" id="3.30.200.20">
    <property type="entry name" value="Phosphorylase Kinase, domain 1"/>
    <property type="match status" value="1"/>
</dbReference>
<dbReference type="SMART" id="SM00220">
    <property type="entry name" value="S_TKc"/>
    <property type="match status" value="1"/>
</dbReference>